<proteinExistence type="inferred from homology"/>
<dbReference type="InterPro" id="IPR050950">
    <property type="entry name" value="HTH-type_LysR_regulators"/>
</dbReference>
<feature type="domain" description="HTH lysR-type" evidence="5">
    <location>
        <begin position="4"/>
        <end position="61"/>
    </location>
</feature>
<dbReference type="PANTHER" id="PTHR30419:SF8">
    <property type="entry name" value="NITROGEN ASSIMILATION TRANSCRIPTIONAL ACTIVATOR-RELATED"/>
    <property type="match status" value="1"/>
</dbReference>
<dbReference type="PRINTS" id="PR00039">
    <property type="entry name" value="HTHLYSR"/>
</dbReference>
<dbReference type="InterPro" id="IPR005119">
    <property type="entry name" value="LysR_subst-bd"/>
</dbReference>
<dbReference type="AlphaFoldDB" id="A0A1G4QGG5"/>
<evidence type="ECO:0000256" key="2">
    <source>
        <dbReference type="ARBA" id="ARBA00023015"/>
    </source>
</evidence>
<dbReference type="PANTHER" id="PTHR30419">
    <property type="entry name" value="HTH-TYPE TRANSCRIPTIONAL REGULATOR YBHD"/>
    <property type="match status" value="1"/>
</dbReference>
<dbReference type="CDD" id="cd08438">
    <property type="entry name" value="PBP2_CidR"/>
    <property type="match status" value="1"/>
</dbReference>
<dbReference type="Gene3D" id="1.10.10.10">
    <property type="entry name" value="Winged helix-like DNA-binding domain superfamily/Winged helix DNA-binding domain"/>
    <property type="match status" value="1"/>
</dbReference>
<dbReference type="Pfam" id="PF00126">
    <property type="entry name" value="HTH_1"/>
    <property type="match status" value="1"/>
</dbReference>
<evidence type="ECO:0000256" key="4">
    <source>
        <dbReference type="ARBA" id="ARBA00023163"/>
    </source>
</evidence>
<dbReference type="PROSITE" id="PS50931">
    <property type="entry name" value="HTH_LYSR"/>
    <property type="match status" value="1"/>
</dbReference>
<dbReference type="STRING" id="624147.SAMN04487970_100726"/>
<name>A0A1G4QGG5_9BACL</name>
<evidence type="ECO:0000259" key="5">
    <source>
        <dbReference type="PROSITE" id="PS50931"/>
    </source>
</evidence>
<dbReference type="SUPFAM" id="SSF46785">
    <property type="entry name" value="Winged helix' DNA-binding domain"/>
    <property type="match status" value="1"/>
</dbReference>
<dbReference type="GO" id="GO:0005829">
    <property type="term" value="C:cytosol"/>
    <property type="evidence" value="ECO:0007669"/>
    <property type="project" value="TreeGrafter"/>
</dbReference>
<keyword evidence="4" id="KW-0804">Transcription</keyword>
<keyword evidence="7" id="KW-1185">Reference proteome</keyword>
<dbReference type="InterPro" id="IPR036388">
    <property type="entry name" value="WH-like_DNA-bd_sf"/>
</dbReference>
<keyword evidence="2" id="KW-0805">Transcription regulation</keyword>
<evidence type="ECO:0000256" key="3">
    <source>
        <dbReference type="ARBA" id="ARBA00023125"/>
    </source>
</evidence>
<dbReference type="FunFam" id="1.10.10.10:FF:000001">
    <property type="entry name" value="LysR family transcriptional regulator"/>
    <property type="match status" value="1"/>
</dbReference>
<dbReference type="Proteomes" id="UP000198601">
    <property type="component" value="Unassembled WGS sequence"/>
</dbReference>
<keyword evidence="3 6" id="KW-0238">DNA-binding</keyword>
<dbReference type="Pfam" id="PF03466">
    <property type="entry name" value="LysR_substrate"/>
    <property type="match status" value="1"/>
</dbReference>
<dbReference type="InterPro" id="IPR036390">
    <property type="entry name" value="WH_DNA-bd_sf"/>
</dbReference>
<dbReference type="SUPFAM" id="SSF53850">
    <property type="entry name" value="Periplasmic binding protein-like II"/>
    <property type="match status" value="1"/>
</dbReference>
<dbReference type="Gene3D" id="3.40.190.290">
    <property type="match status" value="1"/>
</dbReference>
<dbReference type="EMBL" id="FMTT01000007">
    <property type="protein sequence ID" value="SCW43733.1"/>
    <property type="molecule type" value="Genomic_DNA"/>
</dbReference>
<dbReference type="GO" id="GO:0003677">
    <property type="term" value="F:DNA binding"/>
    <property type="evidence" value="ECO:0007669"/>
    <property type="project" value="UniProtKB-KW"/>
</dbReference>
<organism evidence="6 7">
    <name type="scientific">Paenibacillus tianmuensis</name>
    <dbReference type="NCBI Taxonomy" id="624147"/>
    <lineage>
        <taxon>Bacteria</taxon>
        <taxon>Bacillati</taxon>
        <taxon>Bacillota</taxon>
        <taxon>Bacilli</taxon>
        <taxon>Bacillales</taxon>
        <taxon>Paenibacillaceae</taxon>
        <taxon>Paenibacillus</taxon>
    </lineage>
</organism>
<reference evidence="7" key="1">
    <citation type="submission" date="2016-10" db="EMBL/GenBank/DDBJ databases">
        <authorList>
            <person name="Varghese N."/>
            <person name="Submissions S."/>
        </authorList>
    </citation>
    <scope>NUCLEOTIDE SEQUENCE [LARGE SCALE GENOMIC DNA]</scope>
    <source>
        <strain evidence="7">CGMCC 1.8946</strain>
    </source>
</reference>
<comment type="similarity">
    <text evidence="1">Belongs to the LysR transcriptional regulatory family.</text>
</comment>
<sequence length="304" mass="33744">MSFLDLRNLTYLLEVAKLQNFTKSAEALHMTQPTLSKLVRSMEEELGVTLFDRSGKQVKLTDAGSAAIQQIHHILQAVNDLYITLDDVSKLKTGTLTIGLPPVISSVFFPRVVAPFQKLYPRLQFEMVEEGAKSIEQLVLNGSIDLGVVISPDEKAGFGTMPFIRQQLALVLHRSHPLAERSPVKLADLSREPFLMFAKGFGVRHHVLEACHQAGFHPLIAHESSQWDLLVEMVAAELGVALLPEAICSKIVNPDVRVLPMTNPAIPWNLVVIWNKARYVSYAMREFLRFVEQTSGPAGGEPVC</sequence>
<protein>
    <submittedName>
        <fullName evidence="6">DNA-binding transcriptional regulator, LysR family</fullName>
    </submittedName>
</protein>
<dbReference type="InterPro" id="IPR000847">
    <property type="entry name" value="LysR_HTH_N"/>
</dbReference>
<evidence type="ECO:0000313" key="6">
    <source>
        <dbReference type="EMBL" id="SCW43733.1"/>
    </source>
</evidence>
<evidence type="ECO:0000313" key="7">
    <source>
        <dbReference type="Proteomes" id="UP000198601"/>
    </source>
</evidence>
<accession>A0A1G4QGG5</accession>
<dbReference type="GO" id="GO:0003700">
    <property type="term" value="F:DNA-binding transcription factor activity"/>
    <property type="evidence" value="ECO:0007669"/>
    <property type="project" value="InterPro"/>
</dbReference>
<evidence type="ECO:0000256" key="1">
    <source>
        <dbReference type="ARBA" id="ARBA00009437"/>
    </source>
</evidence>
<gene>
    <name evidence="6" type="ORF">SAMN04487970_100726</name>
</gene>